<protein>
    <submittedName>
        <fullName evidence="10">SusC/RagA family TonB-linked outer membrane protein</fullName>
    </submittedName>
</protein>
<dbReference type="InterPro" id="IPR023997">
    <property type="entry name" value="TonB-dep_OMP_SusC/RagA_CS"/>
</dbReference>
<dbReference type="SUPFAM" id="SSF49464">
    <property type="entry name" value="Carboxypeptidase regulatory domain-like"/>
    <property type="match status" value="1"/>
</dbReference>
<evidence type="ECO:0000313" key="10">
    <source>
        <dbReference type="EMBL" id="MFB9055472.1"/>
    </source>
</evidence>
<keyword evidence="3 7" id="KW-1134">Transmembrane beta strand</keyword>
<dbReference type="PROSITE" id="PS52016">
    <property type="entry name" value="TONB_DEPENDENT_REC_3"/>
    <property type="match status" value="1"/>
</dbReference>
<dbReference type="Pfam" id="PF07715">
    <property type="entry name" value="Plug"/>
    <property type="match status" value="1"/>
</dbReference>
<feature type="signal peptide" evidence="8">
    <location>
        <begin position="1"/>
        <end position="21"/>
    </location>
</feature>
<dbReference type="Gene3D" id="2.170.130.10">
    <property type="entry name" value="TonB-dependent receptor, plug domain"/>
    <property type="match status" value="1"/>
</dbReference>
<dbReference type="InterPro" id="IPR036942">
    <property type="entry name" value="Beta-barrel_TonB_sf"/>
</dbReference>
<comment type="similarity">
    <text evidence="7">Belongs to the TonB-dependent receptor family.</text>
</comment>
<comment type="subcellular location">
    <subcellularLocation>
        <location evidence="1 7">Cell outer membrane</location>
        <topology evidence="1 7">Multi-pass membrane protein</topology>
    </subcellularLocation>
</comment>
<name>A0ABV5F7Q6_9FLAO</name>
<evidence type="ECO:0000256" key="5">
    <source>
        <dbReference type="ARBA" id="ARBA00023136"/>
    </source>
</evidence>
<dbReference type="RefSeq" id="WP_379859659.1">
    <property type="nucleotide sequence ID" value="NZ_JBHMFC010000007.1"/>
</dbReference>
<dbReference type="Proteomes" id="UP001589585">
    <property type="component" value="Unassembled WGS sequence"/>
</dbReference>
<keyword evidence="4 7" id="KW-0812">Transmembrane</keyword>
<keyword evidence="5 7" id="KW-0472">Membrane</keyword>
<reference evidence="10 11" key="1">
    <citation type="submission" date="2024-09" db="EMBL/GenBank/DDBJ databases">
        <authorList>
            <person name="Sun Q."/>
            <person name="Mori K."/>
        </authorList>
    </citation>
    <scope>NUCLEOTIDE SEQUENCE [LARGE SCALE GENOMIC DNA]</scope>
    <source>
        <strain evidence="10 11">CECT 8622</strain>
    </source>
</reference>
<keyword evidence="6 7" id="KW-0998">Cell outer membrane</keyword>
<dbReference type="EMBL" id="JBHMFC010000007">
    <property type="protein sequence ID" value="MFB9055472.1"/>
    <property type="molecule type" value="Genomic_DNA"/>
</dbReference>
<organism evidence="10 11">
    <name type="scientific">Mariniflexile ostreae</name>
    <dbReference type="NCBI Taxonomy" id="1520892"/>
    <lineage>
        <taxon>Bacteria</taxon>
        <taxon>Pseudomonadati</taxon>
        <taxon>Bacteroidota</taxon>
        <taxon>Flavobacteriia</taxon>
        <taxon>Flavobacteriales</taxon>
        <taxon>Flavobacteriaceae</taxon>
        <taxon>Mariniflexile</taxon>
    </lineage>
</organism>
<feature type="domain" description="TonB-dependent receptor plug" evidence="9">
    <location>
        <begin position="115"/>
        <end position="222"/>
    </location>
</feature>
<keyword evidence="8" id="KW-0732">Signal</keyword>
<evidence type="ECO:0000256" key="7">
    <source>
        <dbReference type="PROSITE-ProRule" id="PRU01360"/>
    </source>
</evidence>
<dbReference type="InterPro" id="IPR039426">
    <property type="entry name" value="TonB-dep_rcpt-like"/>
</dbReference>
<evidence type="ECO:0000256" key="3">
    <source>
        <dbReference type="ARBA" id="ARBA00022452"/>
    </source>
</evidence>
<evidence type="ECO:0000256" key="6">
    <source>
        <dbReference type="ARBA" id="ARBA00023237"/>
    </source>
</evidence>
<dbReference type="Pfam" id="PF13715">
    <property type="entry name" value="CarbopepD_reg_2"/>
    <property type="match status" value="1"/>
</dbReference>
<evidence type="ECO:0000256" key="4">
    <source>
        <dbReference type="ARBA" id="ARBA00022692"/>
    </source>
</evidence>
<evidence type="ECO:0000256" key="2">
    <source>
        <dbReference type="ARBA" id="ARBA00022448"/>
    </source>
</evidence>
<comment type="caution">
    <text evidence="10">The sequence shown here is derived from an EMBL/GenBank/DDBJ whole genome shotgun (WGS) entry which is preliminary data.</text>
</comment>
<proteinExistence type="inferred from homology"/>
<feature type="chain" id="PRO_5045965519" evidence="8">
    <location>
        <begin position="22"/>
        <end position="1063"/>
    </location>
</feature>
<dbReference type="Gene3D" id="2.40.170.20">
    <property type="entry name" value="TonB-dependent receptor, beta-barrel domain"/>
    <property type="match status" value="1"/>
</dbReference>
<dbReference type="Gene3D" id="2.60.40.1120">
    <property type="entry name" value="Carboxypeptidase-like, regulatory domain"/>
    <property type="match status" value="1"/>
</dbReference>
<keyword evidence="11" id="KW-1185">Reference proteome</keyword>
<sequence length="1063" mass="116355">MKLKTKLTLMLIMIFNISLFAQNGYKLSGTVKDEANMPIPGVNVIIANTSKGTATDFDGQFQLDVKKGDVLQFSYLGYIKQSITITDQTTLSVVMAEDAAKLEEVVVVGYGTRKKSHLTGAIAKIGGEEVASVQVARVDEALAGKLPGVIIQNQSGEPGSDLKIQIRSGSSLSSNSDPLIVVDGFPISGNLATVNPNDIESLEVLKDAASAAIYGSLGANGVILVTTKKGKQGKVNFSYNAYTSTSRKYVKNIDMLKTAGEWAQELQSGAYDLSQTNPDLLEYRLYGYENAPDVIGMEDWLFKSGSSTSHDFSMSGGSENVKAFASLGYLNTEGIVKGQGYEKYSGRMNIDASLNDKLKAGLSMNGFYGNQDIVPWEMRDLLRAYAISPVYHTQASIDFVQDLDARRQALFNSGYTANNFGRSFDQDYRGNKALGLDPQSIYDLQPGDVVHDWQYGRNLNGIGGTGDAGVGAKFDNSRRYKKTLYGNMSSYLQYEILDGLNVKTIFGADLQDVNEYYYRGILSDGQQRTNQTDLDISDIKKSTILSTTTVDYAKVIAEKHDISAVIGLEFVNTKFNGLSSLGSNVQMGLPLNYSYFGAEDVISRRIEEKQSRRGVFGRVAYAYDDRYLVSASIRRDGDSRFGANEKYAVFPAVSLGWNVHNEAFLQGNEVISLLKPRFSMGSLGTSSDLGSYSALSILGTTPTAFGPGFLIPDDVANADLTWQTNKETNYGIDTGFLNNRFRFSIDYYTSDVNDMLINQSVSEVLGTPQVRLNRGDIKSSGLELELNANIIQKGDFSWTVNANLSTVKSEITSLGDLDELPRQIYGGPGDRGPEFRNYVGGELGEMWGYESAGQVETIYIADPTRNVGYGSGVHYVVDQDGDGQITKENDYVKLGSATPDFYWGLSSNLNYKEFDLSFQFQGSQGAEVYNIDPIYWQSLFRDATGPSFDANSDGIADHNGLHYEESRNVHGGFIQDASYIALRNLTLGYTLNPGFVSKVGVGSMRVYVAATNLLYVMGKDYTSYNPEGIEIENSNYGGPTTYGYQEGASPIVRSFTFGVNVNF</sequence>
<accession>A0ABV5F7Q6</accession>
<dbReference type="NCBIfam" id="TIGR04057">
    <property type="entry name" value="SusC_RagA_signa"/>
    <property type="match status" value="1"/>
</dbReference>
<dbReference type="InterPro" id="IPR023996">
    <property type="entry name" value="TonB-dep_OMP_SusC/RagA"/>
</dbReference>
<keyword evidence="2 7" id="KW-0813">Transport</keyword>
<evidence type="ECO:0000256" key="1">
    <source>
        <dbReference type="ARBA" id="ARBA00004571"/>
    </source>
</evidence>
<evidence type="ECO:0000259" key="9">
    <source>
        <dbReference type="Pfam" id="PF07715"/>
    </source>
</evidence>
<dbReference type="InterPro" id="IPR037066">
    <property type="entry name" value="Plug_dom_sf"/>
</dbReference>
<dbReference type="InterPro" id="IPR008969">
    <property type="entry name" value="CarboxyPept-like_regulatory"/>
</dbReference>
<evidence type="ECO:0000313" key="11">
    <source>
        <dbReference type="Proteomes" id="UP001589585"/>
    </source>
</evidence>
<dbReference type="NCBIfam" id="TIGR04056">
    <property type="entry name" value="OMP_RagA_SusC"/>
    <property type="match status" value="1"/>
</dbReference>
<dbReference type="InterPro" id="IPR012910">
    <property type="entry name" value="Plug_dom"/>
</dbReference>
<gene>
    <name evidence="10" type="ORF">ACFFU9_01840</name>
</gene>
<dbReference type="SUPFAM" id="SSF56935">
    <property type="entry name" value="Porins"/>
    <property type="match status" value="1"/>
</dbReference>
<evidence type="ECO:0000256" key="8">
    <source>
        <dbReference type="SAM" id="SignalP"/>
    </source>
</evidence>